<dbReference type="Proteomes" id="UP000028725">
    <property type="component" value="Unassembled WGS sequence"/>
</dbReference>
<dbReference type="OrthoDB" id="134981at2"/>
<reference evidence="2 3" key="1">
    <citation type="submission" date="2014-04" db="EMBL/GenBank/DDBJ databases">
        <title>Genome assembly of Hyalangium minutum DSM 14724.</title>
        <authorList>
            <person name="Sharma G."/>
            <person name="Subramanian S."/>
        </authorList>
    </citation>
    <scope>NUCLEOTIDE SEQUENCE [LARGE SCALE GENOMIC DNA]</scope>
    <source>
        <strain evidence="2 3">DSM 14724</strain>
    </source>
</reference>
<dbReference type="RefSeq" id="WP_052420392.1">
    <property type="nucleotide sequence ID" value="NZ_JMCB01000014.1"/>
</dbReference>
<evidence type="ECO:0008006" key="4">
    <source>
        <dbReference type="Google" id="ProtNLM"/>
    </source>
</evidence>
<evidence type="ECO:0000313" key="2">
    <source>
        <dbReference type="EMBL" id="KFE64246.1"/>
    </source>
</evidence>
<gene>
    <name evidence="2" type="ORF">DB31_2040</name>
</gene>
<dbReference type="InterPro" id="IPR012334">
    <property type="entry name" value="Pectin_lyas_fold"/>
</dbReference>
<feature type="compositionally biased region" description="Low complexity" evidence="1">
    <location>
        <begin position="561"/>
        <end position="574"/>
    </location>
</feature>
<dbReference type="PATRIC" id="fig|394096.3.peg.6376"/>
<comment type="caution">
    <text evidence="2">The sequence shown here is derived from an EMBL/GenBank/DDBJ whole genome shotgun (WGS) entry which is preliminary data.</text>
</comment>
<feature type="region of interest" description="Disordered" evidence="1">
    <location>
        <begin position="560"/>
        <end position="584"/>
    </location>
</feature>
<dbReference type="AlphaFoldDB" id="A0A085W983"/>
<dbReference type="STRING" id="394096.DB31_2040"/>
<name>A0A085W983_9BACT</name>
<dbReference type="Gene3D" id="2.160.20.10">
    <property type="entry name" value="Single-stranded right-handed beta-helix, Pectin lyase-like"/>
    <property type="match status" value="1"/>
</dbReference>
<sequence length="584" mass="63114">MKSLMSSLLMRSGMSNLEATARTVRGGTSLATLVLLASVASGGLACDLTLEGDEQPDQEFSAGADEVEIECDCPPSTVAAAPSVTLGPDGRLQYRPTAQGDTVPDFSNAGYRGGGVALPAVPVVRTLNPISGDAQVMIQRAIDEVSALPRDSRGFRGAILLKKGIYRIPGSLFIRASGVVLRGEGDEANGTVLLATGTNRRTLLRIEGGPIQPAKPTHTLTDRYVPVGARSFNVDSTSGLRVGDTIVLERPSTAEWIRAIGMDRIPPRADGGEVQQWEPGYYDLEFERVITAINGTRVFIDEPLVNSLDAKYGGGTITRYTTGKRLEEVGIERLRGDTVYSGPEDENHAWTFMEFTHVANAWVSNVTGIHFSHSVVMVSGDSKAMTVRNVKSLEPISLMDGDRRYPFHIVKGHGLLFYKCQSWNSRHDFVTGSRVTGPNVFLEGQAYDTVEVGPHHRWAVGTLFDNIIVRGSGSLSAYNRSNQGSGQGWSGANQVFWNSEAPRMTCESPPTAQNWNVGSVTAKPSRQCLWESIGKPVPIASLYRAQLAQRLGTQALRNLDATASATPAPSRSALRPPPRRLEPR</sequence>
<evidence type="ECO:0000313" key="3">
    <source>
        <dbReference type="Proteomes" id="UP000028725"/>
    </source>
</evidence>
<dbReference type="EMBL" id="JMCB01000014">
    <property type="protein sequence ID" value="KFE64246.1"/>
    <property type="molecule type" value="Genomic_DNA"/>
</dbReference>
<proteinExistence type="predicted"/>
<evidence type="ECO:0000256" key="1">
    <source>
        <dbReference type="SAM" id="MobiDB-lite"/>
    </source>
</evidence>
<dbReference type="InterPro" id="IPR011050">
    <property type="entry name" value="Pectin_lyase_fold/virulence"/>
</dbReference>
<dbReference type="SUPFAM" id="SSF51126">
    <property type="entry name" value="Pectin lyase-like"/>
    <property type="match status" value="1"/>
</dbReference>
<organism evidence="2 3">
    <name type="scientific">Hyalangium minutum</name>
    <dbReference type="NCBI Taxonomy" id="394096"/>
    <lineage>
        <taxon>Bacteria</taxon>
        <taxon>Pseudomonadati</taxon>
        <taxon>Myxococcota</taxon>
        <taxon>Myxococcia</taxon>
        <taxon>Myxococcales</taxon>
        <taxon>Cystobacterineae</taxon>
        <taxon>Archangiaceae</taxon>
        <taxon>Hyalangium</taxon>
    </lineage>
</organism>
<accession>A0A085W983</accession>
<protein>
    <recommendedName>
        <fullName evidence="4">Pectate lyase superfamily protein domain-containing protein</fullName>
    </recommendedName>
</protein>
<keyword evidence="3" id="KW-1185">Reference proteome</keyword>